<reference evidence="5" key="1">
    <citation type="submission" date="2023-07" db="EMBL/GenBank/DDBJ databases">
        <title>Genomic Encyclopedia of Type Strains, Phase IV (KMG-IV): sequencing the most valuable type-strain genomes for metagenomic binning, comparative biology and taxonomic classification.</title>
        <authorList>
            <person name="Goeker M."/>
        </authorList>
    </citation>
    <scope>NUCLEOTIDE SEQUENCE</scope>
    <source>
        <strain evidence="5">DSM 24202</strain>
    </source>
</reference>
<dbReference type="InterPro" id="IPR036390">
    <property type="entry name" value="WH_DNA-bd_sf"/>
</dbReference>
<evidence type="ECO:0000313" key="5">
    <source>
        <dbReference type="EMBL" id="MDQ0289720.1"/>
    </source>
</evidence>
<dbReference type="PANTHER" id="PTHR33164">
    <property type="entry name" value="TRANSCRIPTIONAL REGULATOR, MARR FAMILY"/>
    <property type="match status" value="1"/>
</dbReference>
<dbReference type="PROSITE" id="PS01117">
    <property type="entry name" value="HTH_MARR_1"/>
    <property type="match status" value="1"/>
</dbReference>
<proteinExistence type="predicted"/>
<dbReference type="Gene3D" id="1.10.10.10">
    <property type="entry name" value="Winged helix-like DNA-binding domain superfamily/Winged helix DNA-binding domain"/>
    <property type="match status" value="1"/>
</dbReference>
<dbReference type="GO" id="GO:0006950">
    <property type="term" value="P:response to stress"/>
    <property type="evidence" value="ECO:0007669"/>
    <property type="project" value="TreeGrafter"/>
</dbReference>
<dbReference type="GO" id="GO:0003700">
    <property type="term" value="F:DNA-binding transcription factor activity"/>
    <property type="evidence" value="ECO:0007669"/>
    <property type="project" value="InterPro"/>
</dbReference>
<dbReference type="EMBL" id="JAUSVL010000001">
    <property type="protein sequence ID" value="MDQ0289720.1"/>
    <property type="molecule type" value="Genomic_DNA"/>
</dbReference>
<dbReference type="SUPFAM" id="SSF46785">
    <property type="entry name" value="Winged helix' DNA-binding domain"/>
    <property type="match status" value="1"/>
</dbReference>
<protein>
    <submittedName>
        <fullName evidence="5">DNA-binding MarR family transcriptional regulator</fullName>
    </submittedName>
</protein>
<keyword evidence="6" id="KW-1185">Reference proteome</keyword>
<accession>A0AAE4ANR3</accession>
<dbReference type="AlphaFoldDB" id="A0AAE4ANR3"/>
<dbReference type="PROSITE" id="PS50995">
    <property type="entry name" value="HTH_MARR_2"/>
    <property type="match status" value="1"/>
</dbReference>
<evidence type="ECO:0000256" key="1">
    <source>
        <dbReference type="ARBA" id="ARBA00023015"/>
    </source>
</evidence>
<dbReference type="InterPro" id="IPR036388">
    <property type="entry name" value="WH-like_DNA-bd_sf"/>
</dbReference>
<dbReference type="SMART" id="SM00347">
    <property type="entry name" value="HTH_MARR"/>
    <property type="match status" value="1"/>
</dbReference>
<gene>
    <name evidence="5" type="ORF">J3R75_001827</name>
</gene>
<dbReference type="InterPro" id="IPR023187">
    <property type="entry name" value="Tscrpt_reg_MarR-type_CS"/>
</dbReference>
<keyword evidence="3" id="KW-0804">Transcription</keyword>
<keyword evidence="2 5" id="KW-0238">DNA-binding</keyword>
<dbReference type="InterPro" id="IPR039422">
    <property type="entry name" value="MarR/SlyA-like"/>
</dbReference>
<dbReference type="PANTHER" id="PTHR33164:SF89">
    <property type="entry name" value="MARR FAMILY REGULATORY PROTEIN"/>
    <property type="match status" value="1"/>
</dbReference>
<dbReference type="Pfam" id="PF01047">
    <property type="entry name" value="MarR"/>
    <property type="match status" value="1"/>
</dbReference>
<organism evidence="5 6">
    <name type="scientific">Oligosphaera ethanolica</name>
    <dbReference type="NCBI Taxonomy" id="760260"/>
    <lineage>
        <taxon>Bacteria</taxon>
        <taxon>Pseudomonadati</taxon>
        <taxon>Lentisphaerota</taxon>
        <taxon>Oligosphaeria</taxon>
        <taxon>Oligosphaerales</taxon>
        <taxon>Oligosphaeraceae</taxon>
        <taxon>Oligosphaera</taxon>
    </lineage>
</organism>
<evidence type="ECO:0000259" key="4">
    <source>
        <dbReference type="PROSITE" id="PS50995"/>
    </source>
</evidence>
<evidence type="ECO:0000313" key="6">
    <source>
        <dbReference type="Proteomes" id="UP001238163"/>
    </source>
</evidence>
<dbReference type="GO" id="GO:0003677">
    <property type="term" value="F:DNA binding"/>
    <property type="evidence" value="ECO:0007669"/>
    <property type="project" value="UniProtKB-KW"/>
</dbReference>
<dbReference type="Proteomes" id="UP001238163">
    <property type="component" value="Unassembled WGS sequence"/>
</dbReference>
<name>A0AAE4ANR3_9BACT</name>
<feature type="domain" description="HTH marR-type" evidence="4">
    <location>
        <begin position="16"/>
        <end position="148"/>
    </location>
</feature>
<sequence length="175" mass="19517">MSTGMTSDDAFYADCSLRILRAMRRIIRAVDLHSRELYSSLQITTPQMVCLYSIATERGITLTQLARQVSLNASTVTGIVDRLEARGLVRRERGTHDRRKITLELTAAGRRFIAAAPPLLQDRFSERLRALPELEQVTIALSLERVVEMMEAGNITTSPHLLLNPDGNAPEAQSQ</sequence>
<dbReference type="PRINTS" id="PR00598">
    <property type="entry name" value="HTHMARR"/>
</dbReference>
<dbReference type="RefSeq" id="WP_307261174.1">
    <property type="nucleotide sequence ID" value="NZ_JAUSVL010000001.1"/>
</dbReference>
<keyword evidence="1" id="KW-0805">Transcription regulation</keyword>
<evidence type="ECO:0000256" key="2">
    <source>
        <dbReference type="ARBA" id="ARBA00023125"/>
    </source>
</evidence>
<comment type="caution">
    <text evidence="5">The sequence shown here is derived from an EMBL/GenBank/DDBJ whole genome shotgun (WGS) entry which is preliminary data.</text>
</comment>
<dbReference type="InterPro" id="IPR000835">
    <property type="entry name" value="HTH_MarR-typ"/>
</dbReference>
<evidence type="ECO:0000256" key="3">
    <source>
        <dbReference type="ARBA" id="ARBA00023163"/>
    </source>
</evidence>